<dbReference type="PANTHER" id="PTHR43837:SF1">
    <property type="entry name" value="RIBOSOMAL PROTEIN US12 METHYLTHIOTRANSFERASE RIMO"/>
    <property type="match status" value="1"/>
</dbReference>
<reference evidence="12" key="1">
    <citation type="submission" date="2020-10" db="EMBL/GenBank/DDBJ databases">
        <authorList>
            <person name="Gilroy R."/>
        </authorList>
    </citation>
    <scope>NUCLEOTIDE SEQUENCE</scope>
    <source>
        <strain evidence="12">CHK158-818</strain>
    </source>
</reference>
<dbReference type="AlphaFoldDB" id="A0A9D1SC52"/>
<dbReference type="GO" id="GO:0051539">
    <property type="term" value="F:4 iron, 4 sulfur cluster binding"/>
    <property type="evidence" value="ECO:0007669"/>
    <property type="project" value="UniProtKB-UniRule"/>
</dbReference>
<dbReference type="InterPro" id="IPR013848">
    <property type="entry name" value="Methylthiotransferase_N"/>
</dbReference>
<dbReference type="PROSITE" id="PS50926">
    <property type="entry name" value="TRAM"/>
    <property type="match status" value="1"/>
</dbReference>
<evidence type="ECO:0000256" key="5">
    <source>
        <dbReference type="ARBA" id="ARBA00022723"/>
    </source>
</evidence>
<comment type="similarity">
    <text evidence="8">Belongs to the methylthiotransferase family. RimO subfamily.</text>
</comment>
<dbReference type="FunFam" id="3.80.30.20:FF:000001">
    <property type="entry name" value="tRNA-2-methylthio-N(6)-dimethylallyladenosine synthase 2"/>
    <property type="match status" value="1"/>
</dbReference>
<evidence type="ECO:0000256" key="1">
    <source>
        <dbReference type="ARBA" id="ARBA00022485"/>
    </source>
</evidence>
<dbReference type="Pfam" id="PF18693">
    <property type="entry name" value="TRAM_2"/>
    <property type="match status" value="1"/>
</dbReference>
<organism evidence="12 13">
    <name type="scientific">Candidatus Gallibacteroides avistercoris</name>
    <dbReference type="NCBI Taxonomy" id="2840833"/>
    <lineage>
        <taxon>Bacteria</taxon>
        <taxon>Pseudomonadati</taxon>
        <taxon>Bacteroidota</taxon>
        <taxon>Bacteroidia</taxon>
        <taxon>Bacteroidales</taxon>
        <taxon>Bacteroidaceae</taxon>
        <taxon>Bacteroidaceae incertae sedis</taxon>
        <taxon>Candidatus Gallibacteroides</taxon>
    </lineage>
</organism>
<dbReference type="CDD" id="cd01335">
    <property type="entry name" value="Radical_SAM"/>
    <property type="match status" value="1"/>
</dbReference>
<feature type="binding site" evidence="8">
    <location>
        <position position="51"/>
    </location>
    <ligand>
        <name>[4Fe-4S] cluster</name>
        <dbReference type="ChEBI" id="CHEBI:49883"/>
        <label>1</label>
    </ligand>
</feature>
<dbReference type="Proteomes" id="UP000824112">
    <property type="component" value="Unassembled WGS sequence"/>
</dbReference>
<dbReference type="InterPro" id="IPR058240">
    <property type="entry name" value="rSAM_sf"/>
</dbReference>
<feature type="binding site" evidence="8">
    <location>
        <position position="153"/>
    </location>
    <ligand>
        <name>[4Fe-4S] cluster</name>
        <dbReference type="ChEBI" id="CHEBI:49883"/>
        <label>2</label>
        <note>4Fe-4S-S-AdoMet</note>
    </ligand>
</feature>
<keyword evidence="7 8" id="KW-0411">Iron-sulfur</keyword>
<comment type="catalytic activity">
    <reaction evidence="8">
        <text>L-aspartate(89)-[ribosomal protein uS12]-hydrogen + (sulfur carrier)-SH + AH2 + 2 S-adenosyl-L-methionine = 3-methylsulfanyl-L-aspartate(89)-[ribosomal protein uS12]-hydrogen + (sulfur carrier)-H + 5'-deoxyadenosine + L-methionine + A + S-adenosyl-L-homocysteine + 2 H(+)</text>
        <dbReference type="Rhea" id="RHEA:37087"/>
        <dbReference type="Rhea" id="RHEA-COMP:10460"/>
        <dbReference type="Rhea" id="RHEA-COMP:10461"/>
        <dbReference type="Rhea" id="RHEA-COMP:14737"/>
        <dbReference type="Rhea" id="RHEA-COMP:14739"/>
        <dbReference type="ChEBI" id="CHEBI:13193"/>
        <dbReference type="ChEBI" id="CHEBI:15378"/>
        <dbReference type="ChEBI" id="CHEBI:17319"/>
        <dbReference type="ChEBI" id="CHEBI:17499"/>
        <dbReference type="ChEBI" id="CHEBI:29917"/>
        <dbReference type="ChEBI" id="CHEBI:29961"/>
        <dbReference type="ChEBI" id="CHEBI:57844"/>
        <dbReference type="ChEBI" id="CHEBI:57856"/>
        <dbReference type="ChEBI" id="CHEBI:59789"/>
        <dbReference type="ChEBI" id="CHEBI:64428"/>
        <dbReference type="ChEBI" id="CHEBI:73599"/>
        <dbReference type="EC" id="2.8.4.4"/>
    </reaction>
</comment>
<comment type="cofactor">
    <cofactor evidence="8">
        <name>[4Fe-4S] cluster</name>
        <dbReference type="ChEBI" id="CHEBI:49883"/>
    </cofactor>
    <text evidence="8">Binds 2 [4Fe-4S] clusters. One cluster is coordinated with 3 cysteines and an exchangeable S-adenosyl-L-methionine.</text>
</comment>
<evidence type="ECO:0000256" key="7">
    <source>
        <dbReference type="ARBA" id="ARBA00023014"/>
    </source>
</evidence>
<keyword evidence="6 8" id="KW-0408">Iron</keyword>
<keyword evidence="12" id="KW-0687">Ribonucleoprotein</keyword>
<dbReference type="InterPro" id="IPR012340">
    <property type="entry name" value="NA-bd_OB-fold"/>
</dbReference>
<feature type="domain" description="Radical SAM core" evidence="11">
    <location>
        <begin position="132"/>
        <end position="363"/>
    </location>
</feature>
<comment type="function">
    <text evidence="8">Catalyzes the methylthiolation of an aspartic acid residue of ribosomal protein uS12.</text>
</comment>
<feature type="binding site" evidence="8">
    <location>
        <position position="85"/>
    </location>
    <ligand>
        <name>[4Fe-4S] cluster</name>
        <dbReference type="ChEBI" id="CHEBI:49883"/>
        <label>1</label>
    </ligand>
</feature>
<keyword evidence="5 8" id="KW-0479">Metal-binding</keyword>
<keyword evidence="12" id="KW-0689">Ribosomal protein</keyword>
<evidence type="ECO:0000259" key="10">
    <source>
        <dbReference type="PROSITE" id="PS51449"/>
    </source>
</evidence>
<dbReference type="PANTHER" id="PTHR43837">
    <property type="entry name" value="RIBOSOMAL PROTEIN S12 METHYLTHIOTRANSFERASE RIMO"/>
    <property type="match status" value="1"/>
</dbReference>
<dbReference type="SFLD" id="SFLDS00029">
    <property type="entry name" value="Radical_SAM"/>
    <property type="match status" value="1"/>
</dbReference>
<evidence type="ECO:0000256" key="8">
    <source>
        <dbReference type="HAMAP-Rule" id="MF_01865"/>
    </source>
</evidence>
<feature type="domain" description="MTTase N-terminal" evidence="10">
    <location>
        <begin position="4"/>
        <end position="122"/>
    </location>
</feature>
<dbReference type="InterPro" id="IPR006638">
    <property type="entry name" value="Elp3/MiaA/NifB-like_rSAM"/>
</dbReference>
<accession>A0A9D1SC52</accession>
<dbReference type="SFLD" id="SFLDG01082">
    <property type="entry name" value="B12-binding_domain_containing"/>
    <property type="match status" value="1"/>
</dbReference>
<dbReference type="GO" id="GO:0005840">
    <property type="term" value="C:ribosome"/>
    <property type="evidence" value="ECO:0007669"/>
    <property type="project" value="UniProtKB-KW"/>
</dbReference>
<feature type="binding site" evidence="8">
    <location>
        <position position="13"/>
    </location>
    <ligand>
        <name>[4Fe-4S] cluster</name>
        <dbReference type="ChEBI" id="CHEBI:49883"/>
        <label>1</label>
    </ligand>
</feature>
<reference evidence="12" key="2">
    <citation type="journal article" date="2021" name="PeerJ">
        <title>Extensive microbial diversity within the chicken gut microbiome revealed by metagenomics and culture.</title>
        <authorList>
            <person name="Gilroy R."/>
            <person name="Ravi A."/>
            <person name="Getino M."/>
            <person name="Pursley I."/>
            <person name="Horton D.L."/>
            <person name="Alikhan N.F."/>
            <person name="Baker D."/>
            <person name="Gharbi K."/>
            <person name="Hall N."/>
            <person name="Watson M."/>
            <person name="Adriaenssens E.M."/>
            <person name="Foster-Nyarko E."/>
            <person name="Jarju S."/>
            <person name="Secka A."/>
            <person name="Antonio M."/>
            <person name="Oren A."/>
            <person name="Chaudhuri R.R."/>
            <person name="La Ragione R."/>
            <person name="Hildebrand F."/>
            <person name="Pallen M.J."/>
        </authorList>
    </citation>
    <scope>NUCLEOTIDE SEQUENCE</scope>
    <source>
        <strain evidence="12">CHK158-818</strain>
    </source>
</reference>
<gene>
    <name evidence="8 12" type="primary">rimO</name>
    <name evidence="12" type="ORF">IAB03_04115</name>
</gene>
<evidence type="ECO:0000313" key="13">
    <source>
        <dbReference type="Proteomes" id="UP000824112"/>
    </source>
</evidence>
<dbReference type="Gene3D" id="2.40.50.140">
    <property type="entry name" value="Nucleic acid-binding proteins"/>
    <property type="match status" value="1"/>
</dbReference>
<dbReference type="InterPro" id="IPR005840">
    <property type="entry name" value="Ribosomal_uS12_MeSTrfase_RimO"/>
</dbReference>
<dbReference type="GO" id="GO:0006400">
    <property type="term" value="P:tRNA modification"/>
    <property type="evidence" value="ECO:0007669"/>
    <property type="project" value="InterPro"/>
</dbReference>
<evidence type="ECO:0000259" key="11">
    <source>
        <dbReference type="PROSITE" id="PS51918"/>
    </source>
</evidence>
<dbReference type="InterPro" id="IPR038135">
    <property type="entry name" value="Methylthiotransferase_N_sf"/>
</dbReference>
<feature type="domain" description="TRAM" evidence="9">
    <location>
        <begin position="366"/>
        <end position="432"/>
    </location>
</feature>
<evidence type="ECO:0000313" key="12">
    <source>
        <dbReference type="EMBL" id="HIU54979.1"/>
    </source>
</evidence>
<dbReference type="HAMAP" id="MF_01865">
    <property type="entry name" value="MTTase_RimO"/>
    <property type="match status" value="1"/>
</dbReference>
<dbReference type="InterPro" id="IPR002792">
    <property type="entry name" value="TRAM_dom"/>
</dbReference>
<dbReference type="InterPro" id="IPR023404">
    <property type="entry name" value="rSAM_horseshoe"/>
</dbReference>
<keyword evidence="1 8" id="KW-0004">4Fe-4S</keyword>
<dbReference type="GO" id="GO:0103039">
    <property type="term" value="F:protein methylthiotransferase activity"/>
    <property type="evidence" value="ECO:0007669"/>
    <property type="project" value="UniProtKB-EC"/>
</dbReference>
<dbReference type="Pfam" id="PF04055">
    <property type="entry name" value="Radical_SAM"/>
    <property type="match status" value="1"/>
</dbReference>
<dbReference type="SFLD" id="SFLDG01061">
    <property type="entry name" value="methylthiotransferase"/>
    <property type="match status" value="1"/>
</dbReference>
<evidence type="ECO:0000256" key="2">
    <source>
        <dbReference type="ARBA" id="ARBA00022490"/>
    </source>
</evidence>
<dbReference type="Gene3D" id="3.40.50.12160">
    <property type="entry name" value="Methylthiotransferase, N-terminal domain"/>
    <property type="match status" value="1"/>
</dbReference>
<dbReference type="Pfam" id="PF00919">
    <property type="entry name" value="UPF0004"/>
    <property type="match status" value="1"/>
</dbReference>
<dbReference type="InterPro" id="IPR005839">
    <property type="entry name" value="Methylthiotransferase"/>
</dbReference>
<comment type="subcellular location">
    <subcellularLocation>
        <location evidence="8">Cytoplasm</location>
    </subcellularLocation>
</comment>
<evidence type="ECO:0000256" key="4">
    <source>
        <dbReference type="ARBA" id="ARBA00022691"/>
    </source>
</evidence>
<dbReference type="PROSITE" id="PS51449">
    <property type="entry name" value="MTTASE_N"/>
    <property type="match status" value="1"/>
</dbReference>
<dbReference type="SUPFAM" id="SSF102114">
    <property type="entry name" value="Radical SAM enzymes"/>
    <property type="match status" value="1"/>
</dbReference>
<dbReference type="InterPro" id="IPR007197">
    <property type="entry name" value="rSAM"/>
</dbReference>
<dbReference type="SMART" id="SM00729">
    <property type="entry name" value="Elp3"/>
    <property type="match status" value="1"/>
</dbReference>
<dbReference type="InterPro" id="IPR020612">
    <property type="entry name" value="Methylthiotransferase_CS"/>
</dbReference>
<dbReference type="GO" id="GO:0046872">
    <property type="term" value="F:metal ion binding"/>
    <property type="evidence" value="ECO:0007669"/>
    <property type="project" value="UniProtKB-KW"/>
</dbReference>
<dbReference type="EMBL" id="DVNA01000097">
    <property type="protein sequence ID" value="HIU54979.1"/>
    <property type="molecule type" value="Genomic_DNA"/>
</dbReference>
<proteinExistence type="inferred from homology"/>
<dbReference type="GO" id="GO:0035599">
    <property type="term" value="F:aspartic acid methylthiotransferase activity"/>
    <property type="evidence" value="ECO:0007669"/>
    <property type="project" value="TreeGrafter"/>
</dbReference>
<dbReference type="PROSITE" id="PS51918">
    <property type="entry name" value="RADICAL_SAM"/>
    <property type="match status" value="1"/>
</dbReference>
<dbReference type="PROSITE" id="PS01278">
    <property type="entry name" value="MTTASE_RADICAL"/>
    <property type="match status" value="1"/>
</dbReference>
<sequence>MVKNRVDIITLGCSKNLVDSERLMRQFKANGYNVFHDAEKVSGEIVVVNTCGFIGDAKEESIEMILDLVEAKKQRKIKKLFVMGCLSERYLQELAGEIPEVDKFYGKFDWQNLLTDLGKVYDEKLSLQRILTTPSHYAYVKIGEGCNRMCSYCAIPIITGRYKSRSIESLEEEVLLLTNQGVKEFQLIAQDLTYYGYDLYKEFRLAELVNRLADIKGVEWIRLHYAYPSQFPFDLLPVMAQRDNVCKYLDIALQHISDPMLQKMRRKVTKQETLDLIARIRQEVPGIHLRTTLMVGHPGEREQDFEELKAFVREARFERMGAFAYSEEEGTYAAKHYKDEIPEEVKQERLDELMAIQEEIAYEINRNKIGQSLRVMIDREDSDYYVGRTQYDSPEVDPEVLVEKRSHLSVGNFYDIQITDAQPFELIGVPKDWQNESL</sequence>
<dbReference type="NCBIfam" id="TIGR01125">
    <property type="entry name" value="30S ribosomal protein S12 methylthiotransferase RimO"/>
    <property type="match status" value="1"/>
</dbReference>
<feature type="binding site" evidence="8">
    <location>
        <position position="150"/>
    </location>
    <ligand>
        <name>[4Fe-4S] cluster</name>
        <dbReference type="ChEBI" id="CHEBI:49883"/>
        <label>2</label>
        <note>4Fe-4S-S-AdoMet</note>
    </ligand>
</feature>
<keyword evidence="3 8" id="KW-0808">Transferase</keyword>
<keyword evidence="4 8" id="KW-0949">S-adenosyl-L-methionine</keyword>
<dbReference type="SFLD" id="SFLDF00274">
    <property type="entry name" value="ribosomal_protein_S12_methylth"/>
    <property type="match status" value="1"/>
</dbReference>
<feature type="binding site" evidence="8">
    <location>
        <position position="146"/>
    </location>
    <ligand>
        <name>[4Fe-4S] cluster</name>
        <dbReference type="ChEBI" id="CHEBI:49883"/>
        <label>2</label>
        <note>4Fe-4S-S-AdoMet</note>
    </ligand>
</feature>
<protein>
    <recommendedName>
        <fullName evidence="8">Ribosomal protein uS12 methylthiotransferase RimO</fullName>
        <shortName evidence="8">uS12 MTTase</shortName>
        <shortName evidence="8">uS12 methylthiotransferase</shortName>
        <ecNumber evidence="8">2.8.4.4</ecNumber>
    </recommendedName>
    <alternativeName>
        <fullName evidence="8">Ribosomal protein uS12 (aspartate-C(3))-methylthiotransferase</fullName>
    </alternativeName>
    <alternativeName>
        <fullName evidence="8">Ribosome maturation factor RimO</fullName>
    </alternativeName>
</protein>
<evidence type="ECO:0000256" key="3">
    <source>
        <dbReference type="ARBA" id="ARBA00022679"/>
    </source>
</evidence>
<dbReference type="GO" id="GO:0005829">
    <property type="term" value="C:cytosol"/>
    <property type="evidence" value="ECO:0007669"/>
    <property type="project" value="TreeGrafter"/>
</dbReference>
<evidence type="ECO:0000256" key="6">
    <source>
        <dbReference type="ARBA" id="ARBA00023004"/>
    </source>
</evidence>
<name>A0A9D1SC52_9BACT</name>
<dbReference type="EC" id="2.8.4.4" evidence="8"/>
<comment type="caution">
    <text evidence="12">The sequence shown here is derived from an EMBL/GenBank/DDBJ whole genome shotgun (WGS) entry which is preliminary data.</text>
</comment>
<dbReference type="Gene3D" id="3.80.30.20">
    <property type="entry name" value="tm_1862 like domain"/>
    <property type="match status" value="1"/>
</dbReference>
<dbReference type="NCBIfam" id="TIGR00089">
    <property type="entry name" value="MiaB/RimO family radical SAM methylthiotransferase"/>
    <property type="match status" value="1"/>
</dbReference>
<keyword evidence="2 8" id="KW-0963">Cytoplasm</keyword>
<evidence type="ECO:0000259" key="9">
    <source>
        <dbReference type="PROSITE" id="PS50926"/>
    </source>
</evidence>